<feature type="compositionally biased region" description="Polar residues" evidence="6">
    <location>
        <begin position="1496"/>
        <end position="1512"/>
    </location>
</feature>
<organism evidence="8 9">
    <name type="scientific">Periplaneta americana</name>
    <name type="common">American cockroach</name>
    <name type="synonym">Blatta americana</name>
    <dbReference type="NCBI Taxonomy" id="6978"/>
    <lineage>
        <taxon>Eukaryota</taxon>
        <taxon>Metazoa</taxon>
        <taxon>Ecdysozoa</taxon>
        <taxon>Arthropoda</taxon>
        <taxon>Hexapoda</taxon>
        <taxon>Insecta</taxon>
        <taxon>Pterygota</taxon>
        <taxon>Neoptera</taxon>
        <taxon>Polyneoptera</taxon>
        <taxon>Dictyoptera</taxon>
        <taxon>Blattodea</taxon>
        <taxon>Blattoidea</taxon>
        <taxon>Blattidae</taxon>
        <taxon>Blattinae</taxon>
        <taxon>Periplaneta</taxon>
    </lineage>
</organism>
<feature type="compositionally biased region" description="Low complexity" evidence="6">
    <location>
        <begin position="1616"/>
        <end position="1635"/>
    </location>
</feature>
<feature type="compositionally biased region" description="Polar residues" evidence="6">
    <location>
        <begin position="966"/>
        <end position="976"/>
    </location>
</feature>
<evidence type="ECO:0000259" key="7">
    <source>
        <dbReference type="PROSITE" id="PS50940"/>
    </source>
</evidence>
<dbReference type="PROSITE" id="PS50940">
    <property type="entry name" value="CHIT_BIND_II"/>
    <property type="match status" value="3"/>
</dbReference>
<keyword evidence="2" id="KW-0732">Signal</keyword>
<feature type="compositionally biased region" description="Basic and acidic residues" evidence="6">
    <location>
        <begin position="1831"/>
        <end position="1841"/>
    </location>
</feature>
<feature type="region of interest" description="Disordered" evidence="6">
    <location>
        <begin position="148"/>
        <end position="207"/>
    </location>
</feature>
<feature type="compositionally biased region" description="Basic residues" evidence="6">
    <location>
        <begin position="1243"/>
        <end position="1254"/>
    </location>
</feature>
<feature type="compositionally biased region" description="Acidic residues" evidence="6">
    <location>
        <begin position="1357"/>
        <end position="1368"/>
    </location>
</feature>
<feature type="compositionally biased region" description="Basic and acidic residues" evidence="6">
    <location>
        <begin position="931"/>
        <end position="948"/>
    </location>
</feature>
<dbReference type="EMBL" id="JAJSOF020000003">
    <property type="protein sequence ID" value="KAJ4450020.1"/>
    <property type="molecule type" value="Genomic_DNA"/>
</dbReference>
<dbReference type="SMART" id="SM00494">
    <property type="entry name" value="ChtBD2"/>
    <property type="match status" value="4"/>
</dbReference>
<feature type="compositionally biased region" description="Acidic residues" evidence="6">
    <location>
        <begin position="262"/>
        <end position="272"/>
    </location>
</feature>
<accession>A0ABQ8TWJ0</accession>
<feature type="domain" description="Chitin-binding type-2" evidence="7">
    <location>
        <begin position="1161"/>
        <end position="1224"/>
    </location>
</feature>
<feature type="compositionally biased region" description="Acidic residues" evidence="6">
    <location>
        <begin position="1483"/>
        <end position="1495"/>
    </location>
</feature>
<feature type="region of interest" description="Disordered" evidence="6">
    <location>
        <begin position="1914"/>
        <end position="1996"/>
    </location>
</feature>
<feature type="compositionally biased region" description="Basic residues" evidence="6">
    <location>
        <begin position="632"/>
        <end position="645"/>
    </location>
</feature>
<name>A0ABQ8TWJ0_PERAM</name>
<feature type="compositionally biased region" description="Polar residues" evidence="6">
    <location>
        <begin position="1393"/>
        <end position="1405"/>
    </location>
</feature>
<sequence length="2289" mass="254617">NTKKCDYLLLCFSIWTSTTYQTQTSPVRERLLEDTMQTWRRVARCFMSVQSGRKNCTDEEGRLDMYLFVAYGNVNVIGEITDIKFLCLNGTVFDQETRVCERVDEVDCSKTEGFYDLNLELYGNNAALSELGILTFFFYLRFSFPEEEDEEANESQDNTESSDTSSNAPGSKRKTSTSKPSTTRPPSSTPVILHPASTTTPKIPVHPFVPTTTVPTYKPQHITHFHSTTPPSIAAFLAINNAFSSSNTNQEGNKFDDNSSQYDEEEEDESDSITDHPGVINGGTSHHFPVTTISSQIRPIGPEPHNVLQQNVKIQGTGESGLLLNQQNRQQQQVFQSQKTAILNQPTSTHSSHLYGHDYHQTPSSTKDPNAHSKHQINTQLILNQQRNNENKQVHGFKPISDSDDRNQFLLSSTTRQPPIFFTTKSSSGYSTTIHTPAIEPFSLHAIGPQPPLQTTQQSPSNSPFPPQTNAHQVPPNPLVQQIRSNIANNGGFLTQTIQVAQNPITFQFNSNNNNNNNNNNRQGHQLFTTPSVAVIATTSSTSSSSSVKSSPSSKPGNISPVISLTSSIGSTPKASSITNNTAVSVQLFSETTPPNAYDEYQEADVSSDPFFRDVPKISKPSTQLKSPSPTRHTRKRRQVPRKTRNAFVSRYHLLRYKRKAQNGLPTEVFGTEGVRYRNRPGGPGRSYAEESSHHSTMRGRNRADNQSRRRTLVDEIDLKKNSGRPRPTSFVDITRETSTVELEVPQKPSQYSSTASSLLTQKHSESAILEPVARPNKHQEHRTVVKVRRLHNQNTQTGTNSHNLSELSKLPHNSGSSEHLAGSEEIPVHLSNAETTTQVVLATAASPVEITYEIPSASVRITADNSKTPQDFTRNVPKIRTHDRGDHTRSQYQTSSRNLEQERNVDNTSQRSRQRSRQRTREGSANIGHETQEHPPRSTVRRIDAANRRVGQRHPVSENVKDITPSRQAQDSPNTRYRGRKLGGVSTTQYALTPDDVKYSVHETEVTTEVTVESSSSTASPLPETSFTCADKIPGGYYADLEADCQLFHICSLGRHGKITDNKFLCGPGTRFNQRSRTCQVRDLVDCSLSASLYHLNSHFKYPLIDETSKYDTGFEAKKIRTKRKAAKALIWMYFIFPAASSSAGGPQPRYTVDSIPETSFTCDDKPQDGHYADVETQCQVFHLCRTIAGKITLESSFVCPPGTVFNQPEGNCDKWEEVDCALYSAPEHSFRKTSPSGNKNHGSKGRVRRHTIKEREQTEMKNTKAKKKSVVKKSGVDKKYRTKRQATNNEKFDYYDYVDDNYEAHASKPIDKDKSSEQDKAKEDNIANVEDYAYDYDSAAVSSEKDAKEEPFPPESEENENNEDDLISGTNNDAVNEESGPVGEPYENVRNLATSTTESNSTPFDEYDSIEPAAKKELQTITNTRETEVVSNRNETKEDLALKENVAKKSTEEETSDYITSTRGPKLVPNQNGAKENKEEETSDYVYDYEYDDITTSSSPKNLKEVNSTSEKSDIENDPRPHETETNSNVKNIVQSTTETVTYIKNITEFTDVIGKLRESVTVAPRVPVTEKILNVDVNSKSLTNQNSAHEKANADEYEYEYYYDDEYVDETNGTETSSLPGPTSSTTETQTQRSINEPQSVTDSQQSKSHPANEPKSVVDSPHIESNPAGFYITEGIKKQPDIPKLEEEENVNAKYETSTHGTTTKVNDISSSELPYSKDITTEPSVNIRADISDRSTQKPRITETNITPELFETNTNPSFLQEIGRNKANALRDENDRKLEENYEDDITLSSLTTQLHKQSSVILGKKTTTQHTVFDERATTSLPSDLHEIKDETPESKVLPQVESASSLPNYDTTIATTAEPQEKVTSPVYDTTTSAEVTPHLQRDEISKGVEVTSYATIGFKEQPSVTTPVTTTTTQLPTTSVPSTIPSLFRPSKQREPRATLASRKPPAIRRNRTRGNTNYIGKNEEKSKKNHRFTVASSEKPDVNTPQLNARRRSTTTLAPTLVADDPVANDQVTSSQNAVSSLQPSDIKHEETTVPYLGFSTNGVDIDLKTENPPLFTKSSKLSANSVDESLYSKIGVVSTFSPRLSSLSSLENSSLKSASNQGESSPLLDTTTVKVSDGSVHNHSVSDYSVGYGNEKDFKLNGQSHTTEVIFSINDLATPFPTTTPSIQKFPSQGDTGVLENTSPTPHLGYTLSSVNSQPSVSFDSKHTETGFVCTGKELHKYHPDPDDCRMFHYCSPGFHSRQVLDFRFTCEDGTVFKVDTQKCEDESLVPSCAKGKK</sequence>
<feature type="compositionally biased region" description="Basic and acidic residues" evidence="6">
    <location>
        <begin position="881"/>
        <end position="890"/>
    </location>
</feature>
<feature type="compositionally biased region" description="Low complexity" evidence="6">
    <location>
        <begin position="540"/>
        <end position="556"/>
    </location>
</feature>
<keyword evidence="3" id="KW-0677">Repeat</keyword>
<feature type="region of interest" description="Disordered" evidence="6">
    <location>
        <begin position="540"/>
        <end position="559"/>
    </location>
</feature>
<dbReference type="InterPro" id="IPR036508">
    <property type="entry name" value="Chitin-bd_dom_sf"/>
</dbReference>
<feature type="non-terminal residue" evidence="8">
    <location>
        <position position="1"/>
    </location>
</feature>
<feature type="compositionally biased region" description="Low complexity" evidence="6">
    <location>
        <begin position="453"/>
        <end position="462"/>
    </location>
</feature>
<dbReference type="PANTHER" id="PTHR23301:SF0">
    <property type="entry name" value="CHITIN-BINDING TYPE-2 DOMAIN-CONTAINING PROTEIN-RELATED"/>
    <property type="match status" value="1"/>
</dbReference>
<evidence type="ECO:0000256" key="3">
    <source>
        <dbReference type="ARBA" id="ARBA00022737"/>
    </source>
</evidence>
<feature type="compositionally biased region" description="Polar residues" evidence="6">
    <location>
        <begin position="864"/>
        <end position="874"/>
    </location>
</feature>
<feature type="region of interest" description="Disordered" evidence="6">
    <location>
        <begin position="348"/>
        <end position="374"/>
    </location>
</feature>
<feature type="region of interest" description="Disordered" evidence="6">
    <location>
        <begin position="1613"/>
        <end position="1679"/>
    </location>
</feature>
<feature type="region of interest" description="Disordered" evidence="6">
    <location>
        <begin position="1231"/>
        <end position="1286"/>
    </location>
</feature>
<feature type="domain" description="Chitin-binding type-2" evidence="7">
    <location>
        <begin position="2222"/>
        <end position="2286"/>
    </location>
</feature>
<evidence type="ECO:0000256" key="1">
    <source>
        <dbReference type="ARBA" id="ARBA00022669"/>
    </source>
</evidence>
<dbReference type="Proteomes" id="UP001148838">
    <property type="component" value="Unassembled WGS sequence"/>
</dbReference>
<feature type="region of interest" description="Disordered" evidence="6">
    <location>
        <begin position="611"/>
        <end position="647"/>
    </location>
</feature>
<feature type="region of interest" description="Disordered" evidence="6">
    <location>
        <begin position="864"/>
        <end position="982"/>
    </location>
</feature>
<evidence type="ECO:0000256" key="6">
    <source>
        <dbReference type="SAM" id="MobiDB-lite"/>
    </source>
</evidence>
<feature type="compositionally biased region" description="Low complexity" evidence="6">
    <location>
        <begin position="177"/>
        <end position="190"/>
    </location>
</feature>
<reference evidence="8 9" key="1">
    <citation type="journal article" date="2022" name="Allergy">
        <title>Genome assembly and annotation of Periplaneta americana reveal a comprehensive cockroach allergen profile.</title>
        <authorList>
            <person name="Wang L."/>
            <person name="Xiong Q."/>
            <person name="Saelim N."/>
            <person name="Wang L."/>
            <person name="Nong W."/>
            <person name="Wan A.T."/>
            <person name="Shi M."/>
            <person name="Liu X."/>
            <person name="Cao Q."/>
            <person name="Hui J.H.L."/>
            <person name="Sookrung N."/>
            <person name="Leung T.F."/>
            <person name="Tungtrongchitr A."/>
            <person name="Tsui S.K.W."/>
        </authorList>
    </citation>
    <scope>NUCLEOTIDE SEQUENCE [LARGE SCALE GENOMIC DNA]</scope>
    <source>
        <strain evidence="8">PWHHKU_190912</strain>
    </source>
</reference>
<feature type="compositionally biased region" description="Basic and acidic residues" evidence="6">
    <location>
        <begin position="702"/>
        <end position="721"/>
    </location>
</feature>
<keyword evidence="9" id="KW-1185">Reference proteome</keyword>
<feature type="compositionally biased region" description="Basic and acidic residues" evidence="6">
    <location>
        <begin position="1513"/>
        <end position="1527"/>
    </location>
</feature>
<feature type="compositionally biased region" description="Polar residues" evidence="6">
    <location>
        <begin position="1459"/>
        <end position="1476"/>
    </location>
</feature>
<dbReference type="InterPro" id="IPR002557">
    <property type="entry name" value="Chitin-bd_dom"/>
</dbReference>
<feature type="compositionally biased region" description="Polar residues" evidence="6">
    <location>
        <begin position="1421"/>
        <end position="1435"/>
    </location>
</feature>
<evidence type="ECO:0000313" key="8">
    <source>
        <dbReference type="EMBL" id="KAJ4450020.1"/>
    </source>
</evidence>
<dbReference type="Pfam" id="PF01607">
    <property type="entry name" value="CBM_14"/>
    <property type="match status" value="3"/>
</dbReference>
<feature type="compositionally biased region" description="Polar residues" evidence="6">
    <location>
        <begin position="1636"/>
        <end position="1653"/>
    </location>
</feature>
<protein>
    <recommendedName>
        <fullName evidence="7">Chitin-binding type-2 domain-containing protein</fullName>
    </recommendedName>
</protein>
<feature type="compositionally biased region" description="Basic and acidic residues" evidence="6">
    <location>
        <begin position="1436"/>
        <end position="1454"/>
    </location>
</feature>
<feature type="region of interest" description="Disordered" evidence="6">
    <location>
        <begin position="791"/>
        <end position="823"/>
    </location>
</feature>
<feature type="compositionally biased region" description="Polar residues" evidence="6">
    <location>
        <begin position="620"/>
        <end position="631"/>
    </location>
</feature>
<feature type="region of interest" description="Disordered" evidence="6">
    <location>
        <begin position="245"/>
        <end position="275"/>
    </location>
</feature>
<feature type="compositionally biased region" description="Polar residues" evidence="6">
    <location>
        <begin position="793"/>
        <end position="818"/>
    </location>
</feature>
<comment type="caution">
    <text evidence="8">The sequence shown here is derived from an EMBL/GenBank/DDBJ whole genome shotgun (WGS) entry which is preliminary data.</text>
</comment>
<keyword evidence="4" id="KW-1015">Disulfide bond</keyword>
<gene>
    <name evidence="8" type="ORF">ANN_01427</name>
</gene>
<feature type="region of interest" description="Disordered" evidence="6">
    <location>
        <begin position="1308"/>
        <end position="1531"/>
    </location>
</feature>
<keyword evidence="1" id="KW-0147">Chitin-binding</keyword>
<proteinExistence type="predicted"/>
<feature type="compositionally biased region" description="Low complexity" evidence="6">
    <location>
        <begin position="1914"/>
        <end position="1932"/>
    </location>
</feature>
<feature type="compositionally biased region" description="Basic and acidic residues" evidence="6">
    <location>
        <begin position="1255"/>
        <end position="1264"/>
    </location>
</feature>
<evidence type="ECO:0000256" key="4">
    <source>
        <dbReference type="ARBA" id="ARBA00023157"/>
    </source>
</evidence>
<feature type="compositionally biased region" description="Polar residues" evidence="6">
    <location>
        <begin position="155"/>
        <end position="169"/>
    </location>
</feature>
<dbReference type="SUPFAM" id="SSF57625">
    <property type="entry name" value="Invertebrate chitin-binding proteins"/>
    <property type="match status" value="3"/>
</dbReference>
<feature type="region of interest" description="Disordered" evidence="6">
    <location>
        <begin position="1825"/>
        <end position="1856"/>
    </location>
</feature>
<keyword evidence="5" id="KW-0325">Glycoprotein</keyword>
<feature type="region of interest" description="Disordered" evidence="6">
    <location>
        <begin position="443"/>
        <end position="476"/>
    </location>
</feature>
<evidence type="ECO:0000256" key="5">
    <source>
        <dbReference type="ARBA" id="ARBA00023180"/>
    </source>
</evidence>
<evidence type="ECO:0000256" key="2">
    <source>
        <dbReference type="ARBA" id="ARBA00022729"/>
    </source>
</evidence>
<feature type="region of interest" description="Disordered" evidence="6">
    <location>
        <begin position="674"/>
        <end position="731"/>
    </location>
</feature>
<dbReference type="Gene3D" id="2.170.140.10">
    <property type="entry name" value="Chitin binding domain"/>
    <property type="match status" value="3"/>
</dbReference>
<dbReference type="InterPro" id="IPR051940">
    <property type="entry name" value="Chitin_bind-dev_reg"/>
</dbReference>
<evidence type="ECO:0000313" key="9">
    <source>
        <dbReference type="Proteomes" id="UP001148838"/>
    </source>
</evidence>
<feature type="compositionally biased region" description="Basic and acidic residues" evidence="6">
    <location>
        <begin position="1308"/>
        <end position="1327"/>
    </location>
</feature>
<feature type="domain" description="Chitin-binding type-2" evidence="7">
    <location>
        <begin position="1027"/>
        <end position="1090"/>
    </location>
</feature>
<dbReference type="PANTHER" id="PTHR23301">
    <property type="entry name" value="CHITIN BINDING PERITROPHIN-A"/>
    <property type="match status" value="1"/>
</dbReference>